<dbReference type="InterPro" id="IPR012349">
    <property type="entry name" value="Split_barrel_FMN-bd"/>
</dbReference>
<feature type="transmembrane region" description="Helical" evidence="1">
    <location>
        <begin position="208"/>
        <end position="230"/>
    </location>
</feature>
<evidence type="ECO:0000313" key="3">
    <source>
        <dbReference type="EMBL" id="KAF9584931.1"/>
    </source>
</evidence>
<reference evidence="3" key="1">
    <citation type="journal article" date="2020" name="Fungal Divers.">
        <title>Resolving the Mortierellaceae phylogeny through synthesis of multi-gene phylogenetics and phylogenomics.</title>
        <authorList>
            <person name="Vandepol N."/>
            <person name="Liber J."/>
            <person name="Desiro A."/>
            <person name="Na H."/>
            <person name="Kennedy M."/>
            <person name="Barry K."/>
            <person name="Grigoriev I.V."/>
            <person name="Miller A.N."/>
            <person name="O'Donnell K."/>
            <person name="Stajich J.E."/>
            <person name="Bonito G."/>
        </authorList>
    </citation>
    <scope>NUCLEOTIDE SEQUENCE</scope>
    <source>
        <strain evidence="3">KOD1015</strain>
    </source>
</reference>
<feature type="domain" description="Pyridoxamine 5'-phosphate oxidase N-terminal" evidence="2">
    <location>
        <begin position="8"/>
        <end position="138"/>
    </location>
</feature>
<evidence type="ECO:0000313" key="4">
    <source>
        <dbReference type="Proteomes" id="UP000780801"/>
    </source>
</evidence>
<keyword evidence="1" id="KW-0812">Transmembrane</keyword>
<comment type="caution">
    <text evidence="3">The sequence shown here is derived from an EMBL/GenBank/DDBJ whole genome shotgun (WGS) entry which is preliminary data.</text>
</comment>
<keyword evidence="4" id="KW-1185">Reference proteome</keyword>
<dbReference type="EMBL" id="JAABOA010000295">
    <property type="protein sequence ID" value="KAF9584931.1"/>
    <property type="molecule type" value="Genomic_DNA"/>
</dbReference>
<dbReference type="Proteomes" id="UP000780801">
    <property type="component" value="Unassembled WGS sequence"/>
</dbReference>
<dbReference type="SUPFAM" id="SSF50475">
    <property type="entry name" value="FMN-binding split barrel"/>
    <property type="match status" value="1"/>
</dbReference>
<dbReference type="OrthoDB" id="539398at2759"/>
<dbReference type="PANTHER" id="PTHR39336:SF1">
    <property type="entry name" value="PYRIDOXAMINE PHOSPHATE OXIDASE FAMILY PROTEIN (AFU_ORTHOLOGUE AFUA_6G11440)"/>
    <property type="match status" value="1"/>
</dbReference>
<evidence type="ECO:0000259" key="2">
    <source>
        <dbReference type="Pfam" id="PF01243"/>
    </source>
</evidence>
<dbReference type="Pfam" id="PF01243">
    <property type="entry name" value="PNPOx_N"/>
    <property type="match status" value="1"/>
</dbReference>
<protein>
    <recommendedName>
        <fullName evidence="2">Pyridoxamine 5'-phosphate oxidase N-terminal domain-containing protein</fullName>
    </recommendedName>
</protein>
<proteinExistence type="predicted"/>
<sequence>MGNFYEEIKPEQKAWIEKQKMFVVASAPLTAKGNINASPKGRDSLRVLNSNKVCYLEMTGSGIETVSHIHENGRLTIMLMAFEGAPKIVRLFGRGHVLKAGTPEFKIMFEEHYLGSDLEPIQQGARSIIVMDVHKVGVSCGFGVPLYEFSGQRNNMEKYWGNKSKEQVDEYVKLKNIRSIDGLPGYSSGPKSSFSHWVTACAANLPSAVTVSMAMAVAFGAGVAATTMAIKAK</sequence>
<dbReference type="InterPro" id="IPR011576">
    <property type="entry name" value="Pyridox_Oxase_N"/>
</dbReference>
<dbReference type="PANTHER" id="PTHR39336">
    <property type="entry name" value="PYRIDOXAMINE PHOSPHATE OXIDASE FAMILY PROTEIN (AFU_ORTHOLOGUE AFUA_6G11440)"/>
    <property type="match status" value="1"/>
</dbReference>
<name>A0A9P6G227_9FUNG</name>
<accession>A0A9P6G227</accession>
<keyword evidence="1" id="KW-1133">Transmembrane helix</keyword>
<dbReference type="AlphaFoldDB" id="A0A9P6G227"/>
<organism evidence="3 4">
    <name type="scientific">Lunasporangiospora selenospora</name>
    <dbReference type="NCBI Taxonomy" id="979761"/>
    <lineage>
        <taxon>Eukaryota</taxon>
        <taxon>Fungi</taxon>
        <taxon>Fungi incertae sedis</taxon>
        <taxon>Mucoromycota</taxon>
        <taxon>Mortierellomycotina</taxon>
        <taxon>Mortierellomycetes</taxon>
        <taxon>Mortierellales</taxon>
        <taxon>Mortierellaceae</taxon>
        <taxon>Lunasporangiospora</taxon>
    </lineage>
</organism>
<gene>
    <name evidence="3" type="ORF">BGW38_004626</name>
</gene>
<dbReference type="Gene3D" id="2.30.110.10">
    <property type="entry name" value="Electron Transport, Fmn-binding Protein, Chain A"/>
    <property type="match status" value="1"/>
</dbReference>
<keyword evidence="1" id="KW-0472">Membrane</keyword>
<evidence type="ECO:0000256" key="1">
    <source>
        <dbReference type="SAM" id="Phobius"/>
    </source>
</evidence>